<protein>
    <submittedName>
        <fullName evidence="6">V8-like Glu-specific endopeptidase</fullName>
    </submittedName>
</protein>
<evidence type="ECO:0000313" key="7">
    <source>
        <dbReference type="Proteomes" id="UP000189835"/>
    </source>
</evidence>
<dbReference type="SUPFAM" id="SSF50494">
    <property type="entry name" value="Trypsin-like serine proteases"/>
    <property type="match status" value="1"/>
</dbReference>
<feature type="chain" id="PRO_5012279605" evidence="5">
    <location>
        <begin position="28"/>
        <end position="401"/>
    </location>
</feature>
<dbReference type="Pfam" id="PF00515">
    <property type="entry name" value="TPR_1"/>
    <property type="match status" value="1"/>
</dbReference>
<dbReference type="EMBL" id="MVGR01000005">
    <property type="protein sequence ID" value="OPF15518.1"/>
    <property type="molecule type" value="Genomic_DNA"/>
</dbReference>
<dbReference type="PANTHER" id="PTHR44943:SF4">
    <property type="entry name" value="TPR REPEAT-CONTAINING PROTEIN MJ0798"/>
    <property type="match status" value="1"/>
</dbReference>
<dbReference type="InterPro" id="IPR043504">
    <property type="entry name" value="Peptidase_S1_PA_chymotrypsin"/>
</dbReference>
<organism evidence="6 7">
    <name type="scientific">Microcystis aeruginosa KW</name>
    <dbReference type="NCBI Taxonomy" id="1960155"/>
    <lineage>
        <taxon>Bacteria</taxon>
        <taxon>Bacillati</taxon>
        <taxon>Cyanobacteriota</taxon>
        <taxon>Cyanophyceae</taxon>
        <taxon>Oscillatoriophycideae</taxon>
        <taxon>Chroococcales</taxon>
        <taxon>Microcystaceae</taxon>
        <taxon>Microcystis</taxon>
    </lineage>
</organism>
<feature type="signal peptide" evidence="5">
    <location>
        <begin position="1"/>
        <end position="27"/>
    </location>
</feature>
<comment type="caution">
    <text evidence="6">The sequence shown here is derived from an EMBL/GenBank/DDBJ whole genome shotgun (WGS) entry which is preliminary data.</text>
</comment>
<dbReference type="Pfam" id="PF13181">
    <property type="entry name" value="TPR_8"/>
    <property type="match status" value="1"/>
</dbReference>
<evidence type="ECO:0000313" key="6">
    <source>
        <dbReference type="EMBL" id="OPF15518.1"/>
    </source>
</evidence>
<dbReference type="RefSeq" id="WP_079209608.1">
    <property type="nucleotide sequence ID" value="NZ_MVGR01000005.1"/>
</dbReference>
<dbReference type="InterPro" id="IPR009003">
    <property type="entry name" value="Peptidase_S1_PA"/>
</dbReference>
<name>A0A1V4BNH2_MICAE</name>
<dbReference type="PROSITE" id="PS50005">
    <property type="entry name" value="TPR"/>
    <property type="match status" value="1"/>
</dbReference>
<dbReference type="SUPFAM" id="SSF48452">
    <property type="entry name" value="TPR-like"/>
    <property type="match status" value="1"/>
</dbReference>
<dbReference type="SMART" id="SM00028">
    <property type="entry name" value="TPR"/>
    <property type="match status" value="2"/>
</dbReference>
<proteinExistence type="predicted"/>
<evidence type="ECO:0000256" key="4">
    <source>
        <dbReference type="SAM" id="MobiDB-lite"/>
    </source>
</evidence>
<evidence type="ECO:0000256" key="1">
    <source>
        <dbReference type="ARBA" id="ARBA00022737"/>
    </source>
</evidence>
<evidence type="ECO:0000256" key="5">
    <source>
        <dbReference type="SAM" id="SignalP"/>
    </source>
</evidence>
<feature type="region of interest" description="Disordered" evidence="4">
    <location>
        <begin position="360"/>
        <end position="401"/>
    </location>
</feature>
<dbReference type="InterPro" id="IPR011990">
    <property type="entry name" value="TPR-like_helical_dom_sf"/>
</dbReference>
<dbReference type="InterPro" id="IPR019734">
    <property type="entry name" value="TPR_rpt"/>
</dbReference>
<keyword evidence="5" id="KW-0732">Signal</keyword>
<dbReference type="Proteomes" id="UP000189835">
    <property type="component" value="Unassembled WGS sequence"/>
</dbReference>
<accession>A0A1V4BNH2</accession>
<feature type="repeat" description="TPR" evidence="3">
    <location>
        <begin position="322"/>
        <end position="355"/>
    </location>
</feature>
<dbReference type="InterPro" id="IPR051685">
    <property type="entry name" value="Ycf3/AcsC/BcsC/TPR_MFPF"/>
</dbReference>
<gene>
    <name evidence="6" type="ORF">B1L04_23855</name>
</gene>
<sequence length="401" mass="44185">MSNNFLKISAALVSIAVFVVSTQIAKASTTEQIEKIAEKITVLIPSEEEGANGKITSNGSGSIIAKEGRVYTVLTASHVICKDARDACKFYYDQLKIITWDGKQYPLDYNSIKKLPGVDLALVQFQSDQNYQLATLGNYQVADEQFIFASGWPDPKFIGKRKRLFNVGKVLPKDITPLLKIFPPELGYEIVYTSVTYGGMSGGPVLDINGRVIAVHGQNEAEKIAKVPVPIGFSLAIPITTFLKLAPQSGIQGQINVENSPPNTLSLQEIGDELYKAFEVPNNNDTNPLNWLNQGNKMWRLGQLALAYAAYEKALQLDSQLYQAWYGKGLVLTYWKRPQEALAAYEQALKINPNSDTAKKLLDKLQQSLGGRNTPPVTPSQPTTAPTVEPSPQPSNPRRLW</sequence>
<evidence type="ECO:0000256" key="2">
    <source>
        <dbReference type="ARBA" id="ARBA00022803"/>
    </source>
</evidence>
<dbReference type="Pfam" id="PF13365">
    <property type="entry name" value="Trypsin_2"/>
    <property type="match status" value="1"/>
</dbReference>
<dbReference type="Gene3D" id="1.25.40.10">
    <property type="entry name" value="Tetratricopeptide repeat domain"/>
    <property type="match status" value="1"/>
</dbReference>
<dbReference type="PANTHER" id="PTHR44943">
    <property type="entry name" value="CELLULOSE SYNTHASE OPERON PROTEIN C"/>
    <property type="match status" value="1"/>
</dbReference>
<dbReference type="Gene3D" id="2.40.10.10">
    <property type="entry name" value="Trypsin-like serine proteases"/>
    <property type="match status" value="2"/>
</dbReference>
<dbReference type="AlphaFoldDB" id="A0A1V4BNH2"/>
<keyword evidence="1" id="KW-0677">Repeat</keyword>
<reference evidence="6 7" key="1">
    <citation type="submission" date="2017-02" db="EMBL/GenBank/DDBJ databases">
        <title>Genome sequence of Microcystis aeruginosa KW.</title>
        <authorList>
            <person name="Oh H.-M."/>
            <person name="Ahn C.-Y."/>
            <person name="Jeong H."/>
            <person name="Srivastava A."/>
            <person name="Lee H.-G."/>
            <person name="Kang S.-R."/>
        </authorList>
    </citation>
    <scope>NUCLEOTIDE SEQUENCE [LARGE SCALE GENOMIC DNA]</scope>
    <source>
        <strain evidence="6 7">KW</strain>
    </source>
</reference>
<keyword evidence="2 3" id="KW-0802">TPR repeat</keyword>
<evidence type="ECO:0000256" key="3">
    <source>
        <dbReference type="PROSITE-ProRule" id="PRU00339"/>
    </source>
</evidence>